<dbReference type="RefSeq" id="WP_086087109.1">
    <property type="nucleotide sequence ID" value="NZ_CP021112.1"/>
</dbReference>
<protein>
    <submittedName>
        <fullName evidence="1">Uncharacterized protein</fullName>
    </submittedName>
</protein>
<name>A0A1W6ZN33_9HYPH</name>
<reference evidence="1 2" key="1">
    <citation type="submission" date="2017-05" db="EMBL/GenBank/DDBJ databases">
        <title>Full genome sequence of Pseudorhodoplanes sinuspersici.</title>
        <authorList>
            <person name="Dastgheib S.M.M."/>
            <person name="Shavandi M."/>
            <person name="Tirandaz H."/>
        </authorList>
    </citation>
    <scope>NUCLEOTIDE SEQUENCE [LARGE SCALE GENOMIC DNA]</scope>
    <source>
        <strain evidence="1 2">RIPI110</strain>
    </source>
</reference>
<sequence length="153" mass="16760">MTADAARLADMTQSPEPVAAQGSPTADIAALLGVLATLFLDNVRNLDDTVTQVTDLVMREGRPSRELIVTLQSFDRLKQEFEALSGALARYAASTTNVPLFGEERVQFDRGVIDAISLADLKDRFHDRMDNTALPPLEFPEPNAAELEVDIIF</sequence>
<proteinExistence type="predicted"/>
<keyword evidence="2" id="KW-1185">Reference proteome</keyword>
<gene>
    <name evidence="1" type="ORF">CAK95_06020</name>
</gene>
<dbReference type="AlphaFoldDB" id="A0A1W6ZN33"/>
<dbReference type="KEGG" id="psin:CAK95_06020"/>
<dbReference type="STRING" id="1235591.CAK95_06020"/>
<accession>A0A1W6ZN33</accession>
<evidence type="ECO:0000313" key="1">
    <source>
        <dbReference type="EMBL" id="ARP98685.1"/>
    </source>
</evidence>
<organism evidence="1 2">
    <name type="scientific">Pseudorhodoplanes sinuspersici</name>
    <dbReference type="NCBI Taxonomy" id="1235591"/>
    <lineage>
        <taxon>Bacteria</taxon>
        <taxon>Pseudomonadati</taxon>
        <taxon>Pseudomonadota</taxon>
        <taxon>Alphaproteobacteria</taxon>
        <taxon>Hyphomicrobiales</taxon>
        <taxon>Pseudorhodoplanes</taxon>
    </lineage>
</organism>
<dbReference type="Proteomes" id="UP000194137">
    <property type="component" value="Chromosome"/>
</dbReference>
<dbReference type="OrthoDB" id="8446882at2"/>
<evidence type="ECO:0000313" key="2">
    <source>
        <dbReference type="Proteomes" id="UP000194137"/>
    </source>
</evidence>
<dbReference type="EMBL" id="CP021112">
    <property type="protein sequence ID" value="ARP98685.1"/>
    <property type="molecule type" value="Genomic_DNA"/>
</dbReference>